<organism evidence="1 2">
    <name type="scientific">Phytophthora aleatoria</name>
    <dbReference type="NCBI Taxonomy" id="2496075"/>
    <lineage>
        <taxon>Eukaryota</taxon>
        <taxon>Sar</taxon>
        <taxon>Stramenopiles</taxon>
        <taxon>Oomycota</taxon>
        <taxon>Peronosporomycetes</taxon>
        <taxon>Peronosporales</taxon>
        <taxon>Peronosporaceae</taxon>
        <taxon>Phytophthora</taxon>
    </lineage>
</organism>
<comment type="caution">
    <text evidence="1">The sequence shown here is derived from an EMBL/GenBank/DDBJ whole genome shotgun (WGS) entry which is preliminary data.</text>
</comment>
<dbReference type="AlphaFoldDB" id="A0A8J5I3Q2"/>
<reference evidence="1" key="1">
    <citation type="submission" date="2021-01" db="EMBL/GenBank/DDBJ databases">
        <title>Phytophthora aleatoria, a newly-described species from Pinus radiata is distinct from Phytophthora cactorum isolates based on comparative genomics.</title>
        <authorList>
            <person name="Mcdougal R."/>
            <person name="Panda P."/>
            <person name="Williams N."/>
            <person name="Studholme D.J."/>
        </authorList>
    </citation>
    <scope>NUCLEOTIDE SEQUENCE</scope>
    <source>
        <strain evidence="1">NZFS 4037</strain>
    </source>
</reference>
<accession>A0A8J5I3Q2</accession>
<evidence type="ECO:0000313" key="2">
    <source>
        <dbReference type="Proteomes" id="UP000709295"/>
    </source>
</evidence>
<proteinExistence type="predicted"/>
<protein>
    <submittedName>
        <fullName evidence="1">Uncharacterized protein</fullName>
    </submittedName>
</protein>
<gene>
    <name evidence="1" type="ORF">JG688_00016917</name>
</gene>
<dbReference type="EMBL" id="JAENGY010002280">
    <property type="protein sequence ID" value="KAG6944782.1"/>
    <property type="molecule type" value="Genomic_DNA"/>
</dbReference>
<sequence>MSGKTQIRKQSVGSALVKSALCCTRAHSEPRQLRSSVVTAMTPVRSSSVCERVAKCVKWP</sequence>
<keyword evidence="2" id="KW-1185">Reference proteome</keyword>
<dbReference type="Proteomes" id="UP000709295">
    <property type="component" value="Unassembled WGS sequence"/>
</dbReference>
<evidence type="ECO:0000313" key="1">
    <source>
        <dbReference type="EMBL" id="KAG6944782.1"/>
    </source>
</evidence>
<name>A0A8J5I3Q2_9STRA</name>